<evidence type="ECO:0000256" key="7">
    <source>
        <dbReference type="ARBA" id="ARBA00023242"/>
    </source>
</evidence>
<evidence type="ECO:0000256" key="17">
    <source>
        <dbReference type="ARBA" id="ARBA00081344"/>
    </source>
</evidence>
<name>A0A3M7QKZ1_BRAPC</name>
<dbReference type="GO" id="GO:0160147">
    <property type="term" value="F:tRNA pseudouridine(38-40) synthase activity"/>
    <property type="evidence" value="ECO:0007669"/>
    <property type="project" value="UniProtKB-EC"/>
</dbReference>
<evidence type="ECO:0000256" key="10">
    <source>
        <dbReference type="ARBA" id="ARBA00053709"/>
    </source>
</evidence>
<sequence>MITRFSSILRKSFAIRKMSSEAEKLVEKSECSDETELAPASKKIKMEEEEGQKETTIGLKRKYALCVGYCGEGYYGLQRNPTIKDKFRTIEDEIVDALVKINSIPQAHADEMYKMSFQRAARTDKGVSAAENLISLKMEFSQEHLQKLNQALPEQIRVFGYKKVTKSFDSKNSCDGRTYVYILPTFAFCPIEELCNENYRVSEQIIDQVNETLRCLCGTHNFHNFTAGRKYTDPSSKRYIISFECSKPFMKEGFEYAVIKVRGQSFMLHQIRKMVGMVIAIVRGFANADTLSLCWTANKVDVPTAPPLGLMLDKLHYDKYNKKFGTDGLHEPLDWSNLEEEIENFKHEHIFSNIIQKEREQKSMFNWLSRLPISHFGVMDPKYRRGSYTGIGKALFNIDTVNNGTTKIAEEDYSSD</sequence>
<evidence type="ECO:0000259" key="20">
    <source>
        <dbReference type="Pfam" id="PF01416"/>
    </source>
</evidence>
<evidence type="ECO:0000313" key="22">
    <source>
        <dbReference type="Proteomes" id="UP000276133"/>
    </source>
</evidence>
<reference evidence="21 22" key="1">
    <citation type="journal article" date="2018" name="Sci. Rep.">
        <title>Genomic signatures of local adaptation to the degree of environmental predictability in rotifers.</title>
        <authorList>
            <person name="Franch-Gras L."/>
            <person name="Hahn C."/>
            <person name="Garcia-Roger E.M."/>
            <person name="Carmona M.J."/>
            <person name="Serra M."/>
            <person name="Gomez A."/>
        </authorList>
    </citation>
    <scope>NUCLEOTIDE SEQUENCE [LARGE SCALE GENOMIC DNA]</scope>
    <source>
        <strain evidence="21">HYR1</strain>
    </source>
</reference>
<evidence type="ECO:0000256" key="18">
    <source>
        <dbReference type="PIRSR" id="PIRSR641708-1"/>
    </source>
</evidence>
<dbReference type="AlphaFoldDB" id="A0A3M7QKZ1"/>
<evidence type="ECO:0000256" key="8">
    <source>
        <dbReference type="ARBA" id="ARBA00036943"/>
    </source>
</evidence>
<evidence type="ECO:0000256" key="5">
    <source>
        <dbReference type="ARBA" id="ARBA00022694"/>
    </source>
</evidence>
<keyword evidence="6 21" id="KW-0413">Isomerase</keyword>
<dbReference type="GO" id="GO:1990481">
    <property type="term" value="P:mRNA pseudouridine synthesis"/>
    <property type="evidence" value="ECO:0007669"/>
    <property type="project" value="TreeGrafter"/>
</dbReference>
<evidence type="ECO:0000256" key="15">
    <source>
        <dbReference type="ARBA" id="ARBA00079087"/>
    </source>
</evidence>
<dbReference type="InterPro" id="IPR020097">
    <property type="entry name" value="PsdUridine_synth_TruA_a/b_dom"/>
</dbReference>
<dbReference type="InterPro" id="IPR001406">
    <property type="entry name" value="PsdUridine_synth_TruA"/>
</dbReference>
<evidence type="ECO:0000313" key="21">
    <source>
        <dbReference type="EMBL" id="RNA11691.1"/>
    </source>
</evidence>
<comment type="function">
    <text evidence="10">Pseudouridylate synthase that catalyzes pseudouridylation of tRNAs and mRNAs. Acts on positions 27/28 in the anticodon stem and also positions 34 and 36 in the anticodon of an intron containing tRNA. Also catalyzes pseudouridylation of mRNAs: mediates pseudouridylation of mRNAs with the consensus sequence 5'-UGUAG-3'. Acts as a regulator of pre-mRNA splicing by mediating pseudouridylation of pre-mRNAs at locations associated with alternatively spliced regions. Pseudouridylation of pre-mRNAs near splice sites directly regulates mRNA splicing and mRNA 3'-end processing. Involved in regulation of nuclear receptor activity through pseudouridylation of SRA1 mRNA.</text>
</comment>
<dbReference type="OrthoDB" id="10256309at2759"/>
<dbReference type="Proteomes" id="UP000276133">
    <property type="component" value="Unassembled WGS sequence"/>
</dbReference>
<evidence type="ECO:0000256" key="11">
    <source>
        <dbReference type="ARBA" id="ARBA00064589"/>
    </source>
</evidence>
<comment type="catalytic activity">
    <reaction evidence="1">
        <text>a uridine in mRNA = a pseudouridine in mRNA</text>
        <dbReference type="Rhea" id="RHEA:56644"/>
        <dbReference type="Rhea" id="RHEA-COMP:14658"/>
        <dbReference type="Rhea" id="RHEA-COMP:14659"/>
        <dbReference type="ChEBI" id="CHEBI:65314"/>
        <dbReference type="ChEBI" id="CHEBI:65315"/>
    </reaction>
</comment>
<keyword evidence="4" id="KW-0507">mRNA processing</keyword>
<organism evidence="21 22">
    <name type="scientific">Brachionus plicatilis</name>
    <name type="common">Marine rotifer</name>
    <name type="synonym">Brachionus muelleri</name>
    <dbReference type="NCBI Taxonomy" id="10195"/>
    <lineage>
        <taxon>Eukaryota</taxon>
        <taxon>Metazoa</taxon>
        <taxon>Spiralia</taxon>
        <taxon>Gnathifera</taxon>
        <taxon>Rotifera</taxon>
        <taxon>Eurotatoria</taxon>
        <taxon>Monogononta</taxon>
        <taxon>Pseudotrocha</taxon>
        <taxon>Ploima</taxon>
        <taxon>Brachionidae</taxon>
        <taxon>Brachionus</taxon>
    </lineage>
</organism>
<dbReference type="PANTHER" id="PTHR11142:SF4">
    <property type="entry name" value="PSEUDOURIDYLATE SYNTHASE 1 HOMOLOG"/>
    <property type="match status" value="1"/>
</dbReference>
<evidence type="ECO:0000256" key="3">
    <source>
        <dbReference type="ARBA" id="ARBA00009375"/>
    </source>
</evidence>
<evidence type="ECO:0000256" key="9">
    <source>
        <dbReference type="ARBA" id="ARBA00052184"/>
    </source>
</evidence>
<comment type="subunit">
    <text evidence="11">Monomer. Forms a complex with RARG and the SRA1 RNA in the nucleus.</text>
</comment>
<dbReference type="EMBL" id="REGN01005884">
    <property type="protein sequence ID" value="RNA11691.1"/>
    <property type="molecule type" value="Genomic_DNA"/>
</dbReference>
<comment type="catalytic activity">
    <reaction evidence="9">
        <text>uridine(38/39/40) in tRNA = pseudouridine(38/39/40) in tRNA</text>
        <dbReference type="Rhea" id="RHEA:22376"/>
        <dbReference type="Rhea" id="RHEA-COMP:10085"/>
        <dbReference type="Rhea" id="RHEA-COMP:10087"/>
        <dbReference type="ChEBI" id="CHEBI:65314"/>
        <dbReference type="ChEBI" id="CHEBI:65315"/>
        <dbReference type="EC" id="5.4.99.12"/>
    </reaction>
</comment>
<evidence type="ECO:0000256" key="2">
    <source>
        <dbReference type="ARBA" id="ARBA00004123"/>
    </source>
</evidence>
<dbReference type="FunFam" id="3.30.70.660:FF:000002">
    <property type="entry name" value="tRNA pseudouridine synthase"/>
    <property type="match status" value="1"/>
</dbReference>
<comment type="subcellular location">
    <subcellularLocation>
        <location evidence="2">Nucleus</location>
    </subcellularLocation>
</comment>
<evidence type="ECO:0000256" key="14">
    <source>
        <dbReference type="ARBA" id="ARBA00075153"/>
    </source>
</evidence>
<dbReference type="Gene3D" id="3.30.70.580">
    <property type="entry name" value="Pseudouridine synthase I, catalytic domain, N-terminal subdomain"/>
    <property type="match status" value="1"/>
</dbReference>
<dbReference type="Pfam" id="PF01416">
    <property type="entry name" value="PseudoU_synth_1"/>
    <property type="match status" value="1"/>
</dbReference>
<proteinExistence type="inferred from homology"/>
<dbReference type="GO" id="GO:0003723">
    <property type="term" value="F:RNA binding"/>
    <property type="evidence" value="ECO:0007669"/>
    <property type="project" value="InterPro"/>
</dbReference>
<dbReference type="GO" id="GO:0005634">
    <property type="term" value="C:nucleus"/>
    <property type="evidence" value="ECO:0007669"/>
    <property type="project" value="UniProtKB-SubCell"/>
</dbReference>
<protein>
    <recommendedName>
        <fullName evidence="13">Pseudouridylate synthase 1 homolog</fullName>
        <ecNumber evidence="12">5.4.99.12</ecNumber>
    </recommendedName>
    <alternativeName>
        <fullName evidence="14">tRNA pseudouridine synthase 1</fullName>
    </alternativeName>
    <alternativeName>
        <fullName evidence="17">tRNA pseudouridine(38-40) synthase</fullName>
    </alternativeName>
    <alternativeName>
        <fullName evidence="15">tRNA pseudouridylate synthase I</fullName>
    </alternativeName>
    <alternativeName>
        <fullName evidence="16">tRNA-uridine isomerase I</fullName>
    </alternativeName>
</protein>
<evidence type="ECO:0000256" key="1">
    <source>
        <dbReference type="ARBA" id="ARBA00001166"/>
    </source>
</evidence>
<dbReference type="InterPro" id="IPR020094">
    <property type="entry name" value="TruA/RsuA/RluB/E/F_N"/>
</dbReference>
<feature type="domain" description="Pseudouridine synthase I TruA alpha/beta" evidence="20">
    <location>
        <begin position="216"/>
        <end position="318"/>
    </location>
</feature>
<evidence type="ECO:0000256" key="13">
    <source>
        <dbReference type="ARBA" id="ARBA00068582"/>
    </source>
</evidence>
<dbReference type="SUPFAM" id="SSF55120">
    <property type="entry name" value="Pseudouridine synthase"/>
    <property type="match status" value="1"/>
</dbReference>
<keyword evidence="7" id="KW-0539">Nucleus</keyword>
<dbReference type="FunFam" id="3.30.70.580:FF:000002">
    <property type="entry name" value="tRNA pseudouridine synthase"/>
    <property type="match status" value="1"/>
</dbReference>
<dbReference type="GO" id="GO:0006397">
    <property type="term" value="P:mRNA processing"/>
    <property type="evidence" value="ECO:0007669"/>
    <property type="project" value="UniProtKB-KW"/>
</dbReference>
<keyword evidence="5" id="KW-0819">tRNA processing</keyword>
<dbReference type="PANTHER" id="PTHR11142">
    <property type="entry name" value="PSEUDOURIDYLATE SYNTHASE"/>
    <property type="match status" value="1"/>
</dbReference>
<dbReference type="Gene3D" id="3.30.70.660">
    <property type="entry name" value="Pseudouridine synthase I, catalytic domain, C-terminal subdomain"/>
    <property type="match status" value="1"/>
</dbReference>
<dbReference type="InterPro" id="IPR020095">
    <property type="entry name" value="PsdUridine_synth_TruA_C"/>
</dbReference>
<evidence type="ECO:0000256" key="19">
    <source>
        <dbReference type="PIRSR" id="PIRSR641708-2"/>
    </source>
</evidence>
<accession>A0A3M7QKZ1</accession>
<feature type="active site" description="Nucleophile" evidence="18">
    <location>
        <position position="124"/>
    </location>
</feature>
<dbReference type="InterPro" id="IPR041708">
    <property type="entry name" value="PUS1/PUS2-like"/>
</dbReference>
<dbReference type="InterPro" id="IPR020103">
    <property type="entry name" value="PsdUridine_synth_cat_dom_sf"/>
</dbReference>
<dbReference type="NCBIfam" id="TIGR00071">
    <property type="entry name" value="hisT_truA"/>
    <property type="match status" value="1"/>
</dbReference>
<comment type="similarity">
    <text evidence="3">Belongs to the tRNA pseudouridine synthase TruA family.</text>
</comment>
<evidence type="ECO:0000256" key="4">
    <source>
        <dbReference type="ARBA" id="ARBA00022664"/>
    </source>
</evidence>
<dbReference type="GO" id="GO:0031119">
    <property type="term" value="P:tRNA pseudouridine synthesis"/>
    <property type="evidence" value="ECO:0007669"/>
    <property type="project" value="InterPro"/>
</dbReference>
<gene>
    <name evidence="21" type="ORF">BpHYR1_052751</name>
</gene>
<evidence type="ECO:0000256" key="6">
    <source>
        <dbReference type="ARBA" id="ARBA00023235"/>
    </source>
</evidence>
<keyword evidence="22" id="KW-1185">Reference proteome</keyword>
<dbReference type="EC" id="5.4.99.12" evidence="12"/>
<dbReference type="CDD" id="cd02568">
    <property type="entry name" value="PseudoU_synth_PUS1_PUS2"/>
    <property type="match status" value="1"/>
</dbReference>
<evidence type="ECO:0000256" key="12">
    <source>
        <dbReference type="ARBA" id="ARBA00066509"/>
    </source>
</evidence>
<evidence type="ECO:0000256" key="16">
    <source>
        <dbReference type="ARBA" id="ARBA00080849"/>
    </source>
</evidence>
<comment type="catalytic activity">
    <reaction evidence="8">
        <text>a uridine in tRNA = a pseudouridine in tRNA</text>
        <dbReference type="Rhea" id="RHEA:54572"/>
        <dbReference type="Rhea" id="RHEA-COMP:13339"/>
        <dbReference type="Rhea" id="RHEA-COMP:13934"/>
        <dbReference type="ChEBI" id="CHEBI:65314"/>
        <dbReference type="ChEBI" id="CHEBI:65315"/>
    </reaction>
</comment>
<dbReference type="STRING" id="10195.A0A3M7QKZ1"/>
<feature type="binding site" evidence="19">
    <location>
        <position position="179"/>
    </location>
    <ligand>
        <name>substrate</name>
    </ligand>
</feature>
<comment type="caution">
    <text evidence="21">The sequence shown here is derived from an EMBL/GenBank/DDBJ whole genome shotgun (WGS) entry which is preliminary data.</text>
</comment>